<dbReference type="InterPro" id="IPR036803">
    <property type="entry name" value="Porphobilinogen_deaminase_C_sf"/>
</dbReference>
<comment type="caution">
    <text evidence="11">The sequence shown here is derived from an EMBL/GenBank/DDBJ whole genome shotgun (WGS) entry which is preliminary data.</text>
</comment>
<dbReference type="EC" id="2.5.1.61" evidence="4"/>
<dbReference type="OrthoDB" id="564646at2759"/>
<evidence type="ECO:0000256" key="6">
    <source>
        <dbReference type="ARBA" id="ARBA00023244"/>
    </source>
</evidence>
<proteinExistence type="inferred from homology"/>
<dbReference type="Gene3D" id="3.40.190.10">
    <property type="entry name" value="Periplasmic binding protein-like II"/>
    <property type="match status" value="2"/>
</dbReference>
<keyword evidence="8" id="KW-1133">Transmembrane helix</keyword>
<dbReference type="SUPFAM" id="SSF53850">
    <property type="entry name" value="Periplasmic binding protein-like II"/>
    <property type="match status" value="1"/>
</dbReference>
<name>A0A448WD48_9PLAT</name>
<dbReference type="Proteomes" id="UP000784294">
    <property type="component" value="Unassembled WGS sequence"/>
</dbReference>
<dbReference type="FunFam" id="3.40.190.10:FF:000005">
    <property type="entry name" value="Porphobilinogen deaminase"/>
    <property type="match status" value="1"/>
</dbReference>
<dbReference type="InterPro" id="IPR022417">
    <property type="entry name" value="Porphobilin_deaminase_N"/>
</dbReference>
<comment type="pathway">
    <text evidence="2">Porphyrin-containing compound metabolism; protoporphyrin-IX biosynthesis; coproporphyrinogen-III from 5-aminolevulinate: step 2/4.</text>
</comment>
<sequence>MHASTHTYKVGTRASQLAVVQTSIVVDLLKAKNPNANFKLIKIKTIGDKILDVALSKIGEKSLFTKELESALLSHEVDFVVHSLKDVPTSLPAGLVLGCVCERLSPCDVVLMSPSNRGEKLSTLPKGSVVGTGSLRRVSLLSQKFPDLNFASIRGNLVTRLSKLDGNTDNAHSLQSNDTRYDALVLAKAGIERLGWEDRIDEILEDMLYAVGQGALTCECRYDDNDSLRLLSTIHNEAAALGVIAERALMRGLDGGCSTPIGVRSYLDPNGFIHPHFLKLEGAVLNLDGTRCVFDQMVSNLPSIPPDTFLLKYNQRSSFKGEKVIKPKSDEAFDIANRNSNINQIKQRQLKRGLSGAITSVTVRHLPRVRSHSTSSLGLLPQDSWQDDSILAFPRGNMWITESPSPIPQPYDEFTFPIKRKRRESSSCDISSAATRLSQKLQIEQPESEDLKLALDPDTVILGFCIRPICSTGRLRMVCAQRLGQRLAKRLLSLGADAILEEIRHGSKIPPQPVSDHIRIILFSFLTYFTVWIIFLFNLFVFDFSLLRKLRLNGINLNLTSPFFAFTSHQLAVKLV</sequence>
<dbReference type="Gene3D" id="3.30.160.40">
    <property type="entry name" value="Porphobilinogen deaminase, C-terminal domain"/>
    <property type="match status" value="2"/>
</dbReference>
<evidence type="ECO:0000256" key="2">
    <source>
        <dbReference type="ARBA" id="ARBA00004735"/>
    </source>
</evidence>
<evidence type="ECO:0000256" key="8">
    <source>
        <dbReference type="SAM" id="Phobius"/>
    </source>
</evidence>
<dbReference type="SUPFAM" id="SSF54782">
    <property type="entry name" value="Porphobilinogen deaminase (hydroxymethylbilane synthase), C-terminal domain"/>
    <property type="match status" value="1"/>
</dbReference>
<evidence type="ECO:0000259" key="9">
    <source>
        <dbReference type="Pfam" id="PF01379"/>
    </source>
</evidence>
<keyword evidence="8" id="KW-0812">Transmembrane</keyword>
<keyword evidence="5" id="KW-0808">Transferase</keyword>
<feature type="domain" description="Porphobilinogen deaminase N-terminal" evidence="9">
    <location>
        <begin position="9"/>
        <end position="226"/>
    </location>
</feature>
<dbReference type="PANTHER" id="PTHR11557:SF0">
    <property type="entry name" value="PORPHOBILINOGEN DEAMINASE"/>
    <property type="match status" value="1"/>
</dbReference>
<accession>A0A448WD48</accession>
<dbReference type="InterPro" id="IPR022418">
    <property type="entry name" value="Porphobilinogen_deaminase_C"/>
</dbReference>
<evidence type="ECO:0000256" key="3">
    <source>
        <dbReference type="ARBA" id="ARBA00005638"/>
    </source>
</evidence>
<dbReference type="GO" id="GO:0004418">
    <property type="term" value="F:hydroxymethylbilane synthase activity"/>
    <property type="evidence" value="ECO:0007669"/>
    <property type="project" value="UniProtKB-EC"/>
</dbReference>
<dbReference type="PRINTS" id="PR00151">
    <property type="entry name" value="PORPHBDMNASE"/>
</dbReference>
<dbReference type="PANTHER" id="PTHR11557">
    <property type="entry name" value="PORPHOBILINOGEN DEAMINASE"/>
    <property type="match status" value="1"/>
</dbReference>
<dbReference type="GO" id="GO:0006782">
    <property type="term" value="P:protoporphyrinogen IX biosynthetic process"/>
    <property type="evidence" value="ECO:0007669"/>
    <property type="project" value="UniProtKB-UniPathway"/>
</dbReference>
<feature type="transmembrane region" description="Helical" evidence="8">
    <location>
        <begin position="520"/>
        <end position="542"/>
    </location>
</feature>
<reference evidence="11" key="1">
    <citation type="submission" date="2018-11" db="EMBL/GenBank/DDBJ databases">
        <authorList>
            <consortium name="Pathogen Informatics"/>
        </authorList>
    </citation>
    <scope>NUCLEOTIDE SEQUENCE</scope>
</reference>
<comment type="similarity">
    <text evidence="3">Belongs to the HMBS family.</text>
</comment>
<evidence type="ECO:0000256" key="5">
    <source>
        <dbReference type="ARBA" id="ARBA00022679"/>
    </source>
</evidence>
<gene>
    <name evidence="11" type="ORF">PXEA_LOCUS2265</name>
</gene>
<evidence type="ECO:0000313" key="12">
    <source>
        <dbReference type="Proteomes" id="UP000784294"/>
    </source>
</evidence>
<dbReference type="AlphaFoldDB" id="A0A448WD48"/>
<organism evidence="11 12">
    <name type="scientific">Protopolystoma xenopodis</name>
    <dbReference type="NCBI Taxonomy" id="117903"/>
    <lineage>
        <taxon>Eukaryota</taxon>
        <taxon>Metazoa</taxon>
        <taxon>Spiralia</taxon>
        <taxon>Lophotrochozoa</taxon>
        <taxon>Platyhelminthes</taxon>
        <taxon>Monogenea</taxon>
        <taxon>Polyopisthocotylea</taxon>
        <taxon>Polystomatidea</taxon>
        <taxon>Polystomatidae</taxon>
        <taxon>Protopolystoma</taxon>
    </lineage>
</organism>
<dbReference type="NCBIfam" id="TIGR00212">
    <property type="entry name" value="hemC"/>
    <property type="match status" value="1"/>
</dbReference>
<evidence type="ECO:0000259" key="10">
    <source>
        <dbReference type="Pfam" id="PF03900"/>
    </source>
</evidence>
<dbReference type="Pfam" id="PF01379">
    <property type="entry name" value="Porphobil_deam"/>
    <property type="match status" value="1"/>
</dbReference>
<evidence type="ECO:0000256" key="4">
    <source>
        <dbReference type="ARBA" id="ARBA00012655"/>
    </source>
</evidence>
<dbReference type="Pfam" id="PF03900">
    <property type="entry name" value="Porphobil_deamC"/>
    <property type="match status" value="1"/>
</dbReference>
<evidence type="ECO:0000313" key="11">
    <source>
        <dbReference type="EMBL" id="VEL08825.1"/>
    </source>
</evidence>
<dbReference type="GO" id="GO:0005737">
    <property type="term" value="C:cytoplasm"/>
    <property type="evidence" value="ECO:0007669"/>
    <property type="project" value="TreeGrafter"/>
</dbReference>
<dbReference type="FunFam" id="3.40.190.10:FF:000260">
    <property type="entry name" value="Porphobilinogen deaminase"/>
    <property type="match status" value="1"/>
</dbReference>
<dbReference type="InterPro" id="IPR022419">
    <property type="entry name" value="Porphobilin_deaminase_cofac_BS"/>
</dbReference>
<evidence type="ECO:0000256" key="1">
    <source>
        <dbReference type="ARBA" id="ARBA00001916"/>
    </source>
</evidence>
<dbReference type="UniPathway" id="UPA00251">
    <property type="reaction ID" value="UER00319"/>
</dbReference>
<keyword evidence="6" id="KW-0627">Porphyrin biosynthesis</keyword>
<keyword evidence="8" id="KW-0472">Membrane</keyword>
<dbReference type="InterPro" id="IPR000860">
    <property type="entry name" value="HemC"/>
</dbReference>
<comment type="cofactor">
    <cofactor evidence="1">
        <name>dipyrromethane</name>
        <dbReference type="ChEBI" id="CHEBI:60342"/>
    </cofactor>
</comment>
<keyword evidence="12" id="KW-1185">Reference proteome</keyword>
<feature type="domain" description="Porphobilinogen deaminase C-terminal" evidence="10">
    <location>
        <begin position="241"/>
        <end position="296"/>
    </location>
</feature>
<evidence type="ECO:0000256" key="7">
    <source>
        <dbReference type="ARBA" id="ARBA00033064"/>
    </source>
</evidence>
<protein>
    <recommendedName>
        <fullName evidence="4">hydroxymethylbilane synthase</fullName>
        <ecNumber evidence="4">2.5.1.61</ecNumber>
    </recommendedName>
    <alternativeName>
        <fullName evidence="7">Hydroxymethylbilane synthase</fullName>
    </alternativeName>
</protein>
<dbReference type="PROSITE" id="PS00533">
    <property type="entry name" value="PORPHOBILINOGEN_DEAM"/>
    <property type="match status" value="1"/>
</dbReference>
<dbReference type="EMBL" id="CAAALY010004830">
    <property type="protein sequence ID" value="VEL08825.1"/>
    <property type="molecule type" value="Genomic_DNA"/>
</dbReference>